<dbReference type="RefSeq" id="WP_183440433.1">
    <property type="nucleotide sequence ID" value="NZ_JACHXD010000003.1"/>
</dbReference>
<dbReference type="Gene3D" id="3.40.190.80">
    <property type="match status" value="1"/>
</dbReference>
<accession>A0A7W5B8K9</accession>
<evidence type="ECO:0000256" key="2">
    <source>
        <dbReference type="PIRSR" id="PIRSR600760-2"/>
    </source>
</evidence>
<dbReference type="Proteomes" id="UP000541535">
    <property type="component" value="Unassembled WGS sequence"/>
</dbReference>
<evidence type="ECO:0000313" key="4">
    <source>
        <dbReference type="Proteomes" id="UP000541535"/>
    </source>
</evidence>
<keyword evidence="2" id="KW-0479">Metal-binding</keyword>
<dbReference type="InterPro" id="IPR000760">
    <property type="entry name" value="Inositol_monophosphatase-like"/>
</dbReference>
<reference evidence="3 4" key="1">
    <citation type="submission" date="2020-08" db="EMBL/GenBank/DDBJ databases">
        <title>Genomic Encyclopedia of Type Strains, Phase III (KMG-III): the genomes of soil and plant-associated and newly described type strains.</title>
        <authorList>
            <person name="Whitman W."/>
        </authorList>
    </citation>
    <scope>NUCLEOTIDE SEQUENCE [LARGE SCALE GENOMIC DNA]</scope>
    <source>
        <strain evidence="3 4">CECT 8897</strain>
    </source>
</reference>
<evidence type="ECO:0000313" key="3">
    <source>
        <dbReference type="EMBL" id="MBB3118531.1"/>
    </source>
</evidence>
<feature type="binding site" evidence="2">
    <location>
        <position position="84"/>
    </location>
    <ligand>
        <name>Mg(2+)</name>
        <dbReference type="ChEBI" id="CHEBI:18420"/>
        <label>1</label>
        <note>catalytic</note>
    </ligand>
</feature>
<dbReference type="AlphaFoldDB" id="A0A7W5B8K9"/>
<dbReference type="GO" id="GO:0046872">
    <property type="term" value="F:metal ion binding"/>
    <property type="evidence" value="ECO:0007669"/>
    <property type="project" value="UniProtKB-KW"/>
</dbReference>
<comment type="caution">
    <text evidence="3">The sequence shown here is derived from an EMBL/GenBank/DDBJ whole genome shotgun (WGS) entry which is preliminary data.</text>
</comment>
<comment type="similarity">
    <text evidence="1">Belongs to the inositol monophosphatase superfamily.</text>
</comment>
<feature type="binding site" evidence="2">
    <location>
        <position position="67"/>
    </location>
    <ligand>
        <name>Mg(2+)</name>
        <dbReference type="ChEBI" id="CHEBI:18420"/>
        <label>1</label>
        <note>catalytic</note>
    </ligand>
</feature>
<dbReference type="Gene3D" id="3.30.540.10">
    <property type="entry name" value="Fructose-1,6-Bisphosphatase, subunit A, domain 1"/>
    <property type="match status" value="1"/>
</dbReference>
<gene>
    <name evidence="3" type="ORF">FHS03_001562</name>
</gene>
<keyword evidence="4" id="KW-1185">Reference proteome</keyword>
<evidence type="ECO:0000256" key="1">
    <source>
        <dbReference type="ARBA" id="ARBA00009759"/>
    </source>
</evidence>
<comment type="cofactor">
    <cofactor evidence="2">
        <name>Mg(2+)</name>
        <dbReference type="ChEBI" id="CHEBI:18420"/>
    </cofactor>
</comment>
<protein>
    <submittedName>
        <fullName evidence="3">Myo-inositol-1(Or 4)-monophosphatase</fullName>
        <ecNumber evidence="3">3.1.3.25</ecNumber>
    </submittedName>
</protein>
<sequence>MRQIDLDVILSLLRSVGEELRDAFRALQAAAEPEQMMEAFQRIDGGAAQAIRQELGAFYPHIAWRDERDEDDPRMVDGECWICDPIDGALQFLRGIPFWAMSLTLLRDGEPVFCAVFDVMNGEVFHAVEGRGAFLNGRRMGVSGGGSHRHGVLATNHPPFASAQPRMLALAASALSAVQAEATAVRNLGSVALQLAYVAGGRLDGFWQYGEDGFNCAGAALLVREAGGRTSTVEGLAYHPHSGSLVAAPPGAHASLLLTLNGSSCLAAA</sequence>
<dbReference type="GO" id="GO:0008934">
    <property type="term" value="F:inositol monophosphate 1-phosphatase activity"/>
    <property type="evidence" value="ECO:0007669"/>
    <property type="project" value="TreeGrafter"/>
</dbReference>
<proteinExistence type="inferred from homology"/>
<dbReference type="GO" id="GO:0006020">
    <property type="term" value="P:inositol metabolic process"/>
    <property type="evidence" value="ECO:0007669"/>
    <property type="project" value="TreeGrafter"/>
</dbReference>
<dbReference type="PANTHER" id="PTHR20854">
    <property type="entry name" value="INOSITOL MONOPHOSPHATASE"/>
    <property type="match status" value="1"/>
</dbReference>
<dbReference type="PRINTS" id="PR00377">
    <property type="entry name" value="IMPHPHTASES"/>
</dbReference>
<dbReference type="PANTHER" id="PTHR20854:SF4">
    <property type="entry name" value="INOSITOL-1-MONOPHOSPHATASE-RELATED"/>
    <property type="match status" value="1"/>
</dbReference>
<dbReference type="GO" id="GO:0007165">
    <property type="term" value="P:signal transduction"/>
    <property type="evidence" value="ECO:0007669"/>
    <property type="project" value="TreeGrafter"/>
</dbReference>
<keyword evidence="3" id="KW-0378">Hydrolase</keyword>
<dbReference type="SUPFAM" id="SSF56655">
    <property type="entry name" value="Carbohydrate phosphatase"/>
    <property type="match status" value="1"/>
</dbReference>
<dbReference type="Pfam" id="PF00459">
    <property type="entry name" value="Inositol_P"/>
    <property type="match status" value="1"/>
</dbReference>
<dbReference type="EC" id="3.1.3.25" evidence="3"/>
<keyword evidence="2" id="KW-0460">Magnesium</keyword>
<dbReference type="EMBL" id="JACHXD010000003">
    <property type="protein sequence ID" value="MBB3118531.1"/>
    <property type="molecule type" value="Genomic_DNA"/>
</dbReference>
<organism evidence="3 4">
    <name type="scientific">Pseudoduganella violacea</name>
    <dbReference type="NCBI Taxonomy" id="1715466"/>
    <lineage>
        <taxon>Bacteria</taxon>
        <taxon>Pseudomonadati</taxon>
        <taxon>Pseudomonadota</taxon>
        <taxon>Betaproteobacteria</taxon>
        <taxon>Burkholderiales</taxon>
        <taxon>Oxalobacteraceae</taxon>
        <taxon>Telluria group</taxon>
        <taxon>Pseudoduganella</taxon>
    </lineage>
</organism>
<feature type="binding site" evidence="2">
    <location>
        <position position="87"/>
    </location>
    <ligand>
        <name>Mg(2+)</name>
        <dbReference type="ChEBI" id="CHEBI:18420"/>
        <label>1</label>
        <note>catalytic</note>
    </ligand>
</feature>
<feature type="binding site" evidence="2">
    <location>
        <position position="86"/>
    </location>
    <ligand>
        <name>Mg(2+)</name>
        <dbReference type="ChEBI" id="CHEBI:18420"/>
        <label>1</label>
        <note>catalytic</note>
    </ligand>
</feature>
<name>A0A7W5B8K9_9BURK</name>